<dbReference type="PANTHER" id="PTHR34136:SF1">
    <property type="entry name" value="UDP-N-ACETYL-D-MANNOSAMINURONIC ACID TRANSFERASE"/>
    <property type="match status" value="1"/>
</dbReference>
<dbReference type="Pfam" id="PF03808">
    <property type="entry name" value="Glyco_tran_WecG"/>
    <property type="match status" value="1"/>
</dbReference>
<dbReference type="InterPro" id="IPR004629">
    <property type="entry name" value="WecG_TagA_CpsF"/>
</dbReference>
<dbReference type="Proteomes" id="UP000316416">
    <property type="component" value="Chromosome"/>
</dbReference>
<protein>
    <submittedName>
        <fullName evidence="3">WecB/TagA/CpsF family glycosyltransferase</fullName>
    </submittedName>
</protein>
<evidence type="ECO:0000256" key="2">
    <source>
        <dbReference type="ARBA" id="ARBA00022679"/>
    </source>
</evidence>
<sequence length="251" mass="28831">MMHPIINKVIQAPEINESFTRSMDCSLENMSQPKLISFVNPYSYMILKDNFACYEQVDVFYSDAIVSSLTFSLIANKRVPRVSFDYGSFGKTFLETLNQSRAAVYFIGAKPNEIAKTMALFQQEYPNLNVVGYRDGYFSDDAETLNAIKTIIETGAEYVVCGMGTPYQEHFGAQLKAHSFGGIKEIYTCGGFLHQSSEGVQYYPDLINQLHLRWLYRIFNDKYVIKRLLNQYPRFLFSLAYDSIVSVFKRK</sequence>
<gene>
    <name evidence="3" type="ORF">FM038_015500</name>
</gene>
<dbReference type="CDD" id="cd06533">
    <property type="entry name" value="Glyco_transf_WecG_TagA"/>
    <property type="match status" value="1"/>
</dbReference>
<proteinExistence type="predicted"/>
<accession>A0ABX6VA04</accession>
<organism evidence="3 4">
    <name type="scientific">Shewanella eurypsychrophilus</name>
    <dbReference type="NCBI Taxonomy" id="2593656"/>
    <lineage>
        <taxon>Bacteria</taxon>
        <taxon>Pseudomonadati</taxon>
        <taxon>Pseudomonadota</taxon>
        <taxon>Gammaproteobacteria</taxon>
        <taxon>Alteromonadales</taxon>
        <taxon>Shewanellaceae</taxon>
        <taxon>Shewanella</taxon>
    </lineage>
</organism>
<dbReference type="EMBL" id="CP045503">
    <property type="protein sequence ID" value="QPG58663.1"/>
    <property type="molecule type" value="Genomic_DNA"/>
</dbReference>
<reference evidence="3" key="1">
    <citation type="submission" date="2021-07" db="EMBL/GenBank/DDBJ databases">
        <title>Shewanella sp. YLB-07 whole genome sequence.</title>
        <authorList>
            <person name="Yu L."/>
        </authorList>
    </citation>
    <scope>NUCLEOTIDE SEQUENCE</scope>
    <source>
        <strain evidence="3">YLB-08</strain>
    </source>
</reference>
<keyword evidence="2" id="KW-0808">Transferase</keyword>
<dbReference type="PANTHER" id="PTHR34136">
    <property type="match status" value="1"/>
</dbReference>
<name>A0ABX6VA04_9GAMM</name>
<evidence type="ECO:0000313" key="3">
    <source>
        <dbReference type="EMBL" id="QPG58663.1"/>
    </source>
</evidence>
<evidence type="ECO:0000256" key="1">
    <source>
        <dbReference type="ARBA" id="ARBA00022676"/>
    </source>
</evidence>
<keyword evidence="4" id="KW-1185">Reference proteome</keyword>
<evidence type="ECO:0000313" key="4">
    <source>
        <dbReference type="Proteomes" id="UP000316416"/>
    </source>
</evidence>
<dbReference type="RefSeq" id="WP_142874282.1">
    <property type="nucleotide sequence ID" value="NZ_CP045503.2"/>
</dbReference>
<keyword evidence="1" id="KW-0328">Glycosyltransferase</keyword>